<feature type="non-terminal residue" evidence="1">
    <location>
        <position position="1"/>
    </location>
</feature>
<dbReference type="OrthoDB" id="1436878at2759"/>
<name>A0A371GSJ5_MUCPR</name>
<dbReference type="EMBL" id="QJKJ01004610">
    <property type="protein sequence ID" value="RDX93436.1"/>
    <property type="molecule type" value="Genomic_DNA"/>
</dbReference>
<comment type="caution">
    <text evidence="1">The sequence shown here is derived from an EMBL/GenBank/DDBJ whole genome shotgun (WGS) entry which is preliminary data.</text>
</comment>
<dbReference type="Proteomes" id="UP000257109">
    <property type="component" value="Unassembled WGS sequence"/>
</dbReference>
<reference evidence="1" key="1">
    <citation type="submission" date="2018-05" db="EMBL/GenBank/DDBJ databases">
        <title>Draft genome of Mucuna pruriens seed.</title>
        <authorList>
            <person name="Nnadi N.E."/>
            <person name="Vos R."/>
            <person name="Hasami M.H."/>
            <person name="Devisetty U.K."/>
            <person name="Aguiy J.C."/>
        </authorList>
    </citation>
    <scope>NUCLEOTIDE SEQUENCE [LARGE SCALE GENOMIC DNA]</scope>
    <source>
        <strain evidence="1">JCA_2017</strain>
    </source>
</reference>
<accession>A0A371GSJ5</accession>
<dbReference type="AlphaFoldDB" id="A0A371GSJ5"/>
<proteinExistence type="predicted"/>
<evidence type="ECO:0000313" key="1">
    <source>
        <dbReference type="EMBL" id="RDX93436.1"/>
    </source>
</evidence>
<protein>
    <submittedName>
        <fullName evidence="1">Uncharacterized protein</fullName>
    </submittedName>
</protein>
<feature type="non-terminal residue" evidence="1">
    <location>
        <position position="198"/>
    </location>
</feature>
<keyword evidence="2" id="KW-1185">Reference proteome</keyword>
<evidence type="ECO:0000313" key="2">
    <source>
        <dbReference type="Proteomes" id="UP000257109"/>
    </source>
</evidence>
<organism evidence="1 2">
    <name type="scientific">Mucuna pruriens</name>
    <name type="common">Velvet bean</name>
    <name type="synonym">Dolichos pruriens</name>
    <dbReference type="NCBI Taxonomy" id="157652"/>
    <lineage>
        <taxon>Eukaryota</taxon>
        <taxon>Viridiplantae</taxon>
        <taxon>Streptophyta</taxon>
        <taxon>Embryophyta</taxon>
        <taxon>Tracheophyta</taxon>
        <taxon>Spermatophyta</taxon>
        <taxon>Magnoliopsida</taxon>
        <taxon>eudicotyledons</taxon>
        <taxon>Gunneridae</taxon>
        <taxon>Pentapetalae</taxon>
        <taxon>rosids</taxon>
        <taxon>fabids</taxon>
        <taxon>Fabales</taxon>
        <taxon>Fabaceae</taxon>
        <taxon>Papilionoideae</taxon>
        <taxon>50 kb inversion clade</taxon>
        <taxon>NPAAA clade</taxon>
        <taxon>indigoferoid/millettioid clade</taxon>
        <taxon>Phaseoleae</taxon>
        <taxon>Mucuna</taxon>
    </lineage>
</organism>
<gene>
    <name evidence="1" type="ORF">CR513_24317</name>
</gene>
<sequence length="198" mass="22420">MSSRSVVGDHPPVSSARAGERRLSSYVKTGMDTFFKCVFLVHPNSWAFMKAQGWTPSLSVFSWFFSLRKVTKVGWVSLSSRPRRKLLKPFLESFKVFKDKYFKIGQGAIDPNILADKSGSPFFPLYWTPQPVVSVTVVRKELEKWEDEFITELENLPLLSCADLIRGTGFSIQYLKNMKKRTSQQVDEGTSAPGVPLS</sequence>